<reference evidence="8" key="2">
    <citation type="submission" date="2021-08" db="EMBL/GenBank/DDBJ databases">
        <authorList>
            <person name="Tani A."/>
            <person name="Ola A."/>
            <person name="Ogura Y."/>
            <person name="Katsura K."/>
            <person name="Hayashi T."/>
        </authorList>
    </citation>
    <scope>NUCLEOTIDE SEQUENCE</scope>
    <source>
        <strain evidence="8">NBRC 15689</strain>
    </source>
</reference>
<organism evidence="8 9">
    <name type="scientific">Methylobacterium organophilum</name>
    <dbReference type="NCBI Taxonomy" id="410"/>
    <lineage>
        <taxon>Bacteria</taxon>
        <taxon>Pseudomonadati</taxon>
        <taxon>Pseudomonadota</taxon>
        <taxon>Alphaproteobacteria</taxon>
        <taxon>Hyphomicrobiales</taxon>
        <taxon>Methylobacteriaceae</taxon>
        <taxon>Methylobacterium</taxon>
    </lineage>
</organism>
<dbReference type="InterPro" id="IPR006204">
    <property type="entry name" value="GHMP_kinase_N_dom"/>
</dbReference>
<dbReference type="Proteomes" id="UP001055156">
    <property type="component" value="Unassembled WGS sequence"/>
</dbReference>
<evidence type="ECO:0000256" key="6">
    <source>
        <dbReference type="SAM" id="MobiDB-lite"/>
    </source>
</evidence>
<dbReference type="PANTHER" id="PTHR20861">
    <property type="entry name" value="HOMOSERINE/4-DIPHOSPHOCYTIDYL-2-C-METHYL-D-ERYTHRITOL KINASE"/>
    <property type="match status" value="1"/>
</dbReference>
<keyword evidence="9" id="KW-1185">Reference proteome</keyword>
<dbReference type="NCBIfam" id="TIGR00144">
    <property type="entry name" value="beta_RFAP_syn"/>
    <property type="match status" value="1"/>
</dbReference>
<feature type="domain" description="GHMP kinase N-terminal" evidence="7">
    <location>
        <begin position="84"/>
        <end position="155"/>
    </location>
</feature>
<dbReference type="EMBL" id="BPQV01000006">
    <property type="protein sequence ID" value="GJE27410.1"/>
    <property type="molecule type" value="Genomic_DNA"/>
</dbReference>
<evidence type="ECO:0000313" key="9">
    <source>
        <dbReference type="Proteomes" id="UP001055156"/>
    </source>
</evidence>
<evidence type="ECO:0000256" key="5">
    <source>
        <dbReference type="ARBA" id="ARBA00022840"/>
    </source>
</evidence>
<feature type="region of interest" description="Disordered" evidence="6">
    <location>
        <begin position="1"/>
        <end position="22"/>
    </location>
</feature>
<accession>A0ABQ4T957</accession>
<comment type="caution">
    <text evidence="8">The sequence shown here is derived from an EMBL/GenBank/DDBJ whole genome shotgun (WGS) entry which is preliminary data.</text>
</comment>
<dbReference type="InterPro" id="IPR020568">
    <property type="entry name" value="Ribosomal_Su5_D2-typ_SF"/>
</dbReference>
<keyword evidence="5" id="KW-0067">ATP-binding</keyword>
<proteinExistence type="predicted"/>
<evidence type="ECO:0000259" key="7">
    <source>
        <dbReference type="Pfam" id="PF00288"/>
    </source>
</evidence>
<dbReference type="InterPro" id="IPR014721">
    <property type="entry name" value="Ribsml_uS5_D2-typ_fold_subgr"/>
</dbReference>
<dbReference type="Pfam" id="PF00288">
    <property type="entry name" value="GHMP_kinases_N"/>
    <property type="match status" value="1"/>
</dbReference>
<evidence type="ECO:0000256" key="2">
    <source>
        <dbReference type="ARBA" id="ARBA00022679"/>
    </source>
</evidence>
<evidence type="ECO:0000256" key="4">
    <source>
        <dbReference type="ARBA" id="ARBA00022777"/>
    </source>
</evidence>
<dbReference type="PIRSF" id="PIRSF004884">
    <property type="entry name" value="Sugar_kin_arch"/>
    <property type="match status" value="1"/>
</dbReference>
<reference evidence="8" key="1">
    <citation type="journal article" date="2021" name="Front. Microbiol.">
        <title>Comprehensive Comparative Genomics and Phenotyping of Methylobacterium Species.</title>
        <authorList>
            <person name="Alessa O."/>
            <person name="Ogura Y."/>
            <person name="Fujitani Y."/>
            <person name="Takami H."/>
            <person name="Hayashi T."/>
            <person name="Sahin N."/>
            <person name="Tani A."/>
        </authorList>
    </citation>
    <scope>NUCLEOTIDE SEQUENCE</scope>
    <source>
        <strain evidence="8">NBRC 15689</strain>
    </source>
</reference>
<evidence type="ECO:0000256" key="1">
    <source>
        <dbReference type="ARBA" id="ARBA00022605"/>
    </source>
</evidence>
<dbReference type="Gene3D" id="3.30.230.10">
    <property type="match status" value="1"/>
</dbReference>
<dbReference type="PANTHER" id="PTHR20861:SF6">
    <property type="entry name" value="BETA-RIBOFURANOSYLPHENOL 5'-PHOSPHATE SYNTHASE"/>
    <property type="match status" value="1"/>
</dbReference>
<dbReference type="Gene3D" id="3.30.70.890">
    <property type="entry name" value="GHMP kinase, C-terminal domain"/>
    <property type="match status" value="1"/>
</dbReference>
<dbReference type="SUPFAM" id="SSF54211">
    <property type="entry name" value="Ribosomal protein S5 domain 2-like"/>
    <property type="match status" value="1"/>
</dbReference>
<name>A0ABQ4T957_METOR</name>
<keyword evidence="1" id="KW-0028">Amino-acid biosynthesis</keyword>
<keyword evidence="3" id="KW-0547">Nucleotide-binding</keyword>
<dbReference type="InterPro" id="IPR036554">
    <property type="entry name" value="GHMP_kinase_C_sf"/>
</dbReference>
<gene>
    <name evidence="8" type="ORF">LKMONMHP_2269</name>
</gene>
<protein>
    <recommendedName>
        <fullName evidence="7">GHMP kinase N-terminal domain-containing protein</fullName>
    </recommendedName>
</protein>
<evidence type="ECO:0000313" key="8">
    <source>
        <dbReference type="EMBL" id="GJE27410.1"/>
    </source>
</evidence>
<keyword evidence="4" id="KW-0418">Kinase</keyword>
<sequence length="331" mass="34069">MAEASDRMGETTTGSVRGTPGVRVRAPARLHFGFLDLNGGLGRRFGSLGLALDAPAVQLVARPARRAAASGPEAERVRSYLLAAASHLDVPDAAAITVEETIPAHAGFGSGTQLALSVAAALARLNGQPFSPDDFADVLDRGNRSGVGLAAFTQGGLIVDGGRDESGAPPPVIARLPYPEAWRVVLILDEAAIGVHGSRETEAFRDLPVFDAGQAAEICRIVLMQVLPAAATAEPQGFGAGITAIQKRIGDHFAPHQGGRFASPAVAEVLAAIAAEGIPGYGQSSWGPTGFALMPSQAEAEALVARLERPGRLRFVIAKGRNAGASVLDIA</sequence>
<keyword evidence="2" id="KW-0808">Transferase</keyword>
<dbReference type="InterPro" id="IPR004422">
    <property type="entry name" value="RFAP_synthase"/>
</dbReference>
<evidence type="ECO:0000256" key="3">
    <source>
        <dbReference type="ARBA" id="ARBA00022741"/>
    </source>
</evidence>